<dbReference type="InterPro" id="IPR027417">
    <property type="entry name" value="P-loop_NTPase"/>
</dbReference>
<dbReference type="Pfam" id="PF00271">
    <property type="entry name" value="Helicase_C"/>
    <property type="match status" value="1"/>
</dbReference>
<dbReference type="EMBL" id="JAUIQD010000004">
    <property type="protein sequence ID" value="KAK3353080.1"/>
    <property type="molecule type" value="Genomic_DNA"/>
</dbReference>
<dbReference type="AlphaFoldDB" id="A0AAJ0ME36"/>
<organism evidence="11 12">
    <name type="scientific">Lasiosphaeria hispida</name>
    <dbReference type="NCBI Taxonomy" id="260671"/>
    <lineage>
        <taxon>Eukaryota</taxon>
        <taxon>Fungi</taxon>
        <taxon>Dikarya</taxon>
        <taxon>Ascomycota</taxon>
        <taxon>Pezizomycotina</taxon>
        <taxon>Sordariomycetes</taxon>
        <taxon>Sordariomycetidae</taxon>
        <taxon>Sordariales</taxon>
        <taxon>Lasiosphaeriaceae</taxon>
        <taxon>Lasiosphaeria</taxon>
    </lineage>
</organism>
<dbReference type="GO" id="GO:0003724">
    <property type="term" value="F:RNA helicase activity"/>
    <property type="evidence" value="ECO:0007669"/>
    <property type="project" value="UniProtKB-EC"/>
</dbReference>
<evidence type="ECO:0000259" key="9">
    <source>
        <dbReference type="PROSITE" id="PS51192"/>
    </source>
</evidence>
<dbReference type="SMART" id="SM00487">
    <property type="entry name" value="DEXDc"/>
    <property type="match status" value="1"/>
</dbReference>
<keyword evidence="12" id="KW-1185">Reference proteome</keyword>
<evidence type="ECO:0000256" key="6">
    <source>
        <dbReference type="RuleBase" id="RU000492"/>
    </source>
</evidence>
<protein>
    <recommendedName>
        <fullName evidence="7">ATP-dependent RNA helicase</fullName>
        <ecNumber evidence="7">3.6.4.13</ecNumber>
    </recommendedName>
</protein>
<feature type="domain" description="Helicase ATP-binding" evidence="9">
    <location>
        <begin position="113"/>
        <end position="303"/>
    </location>
</feature>
<dbReference type="Pfam" id="PF00270">
    <property type="entry name" value="DEAD"/>
    <property type="match status" value="1"/>
</dbReference>
<feature type="region of interest" description="Disordered" evidence="8">
    <location>
        <begin position="577"/>
        <end position="608"/>
    </location>
</feature>
<dbReference type="InterPro" id="IPR000629">
    <property type="entry name" value="RNA-helicase_DEAD-box_CS"/>
</dbReference>
<feature type="compositionally biased region" description="Gly residues" evidence="8">
    <location>
        <begin position="623"/>
        <end position="647"/>
    </location>
</feature>
<dbReference type="SUPFAM" id="SSF52540">
    <property type="entry name" value="P-loop containing nucleoside triphosphate hydrolases"/>
    <property type="match status" value="2"/>
</dbReference>
<dbReference type="InterPro" id="IPR014001">
    <property type="entry name" value="Helicase_ATP-bd"/>
</dbReference>
<dbReference type="Gene3D" id="3.40.50.300">
    <property type="entry name" value="P-loop containing nucleotide triphosphate hydrolases"/>
    <property type="match status" value="2"/>
</dbReference>
<dbReference type="Proteomes" id="UP001275084">
    <property type="component" value="Unassembled WGS sequence"/>
</dbReference>
<dbReference type="GO" id="GO:0016787">
    <property type="term" value="F:hydrolase activity"/>
    <property type="evidence" value="ECO:0007669"/>
    <property type="project" value="UniProtKB-KW"/>
</dbReference>
<comment type="caution">
    <text evidence="11">The sequence shown here is derived from an EMBL/GenBank/DDBJ whole genome shotgun (WGS) entry which is preliminary data.</text>
</comment>
<dbReference type="CDD" id="cd17964">
    <property type="entry name" value="DEADc_MSS116"/>
    <property type="match status" value="1"/>
</dbReference>
<accession>A0AAJ0ME36</accession>
<evidence type="ECO:0000259" key="10">
    <source>
        <dbReference type="PROSITE" id="PS51194"/>
    </source>
</evidence>
<feature type="domain" description="Helicase C-terminal" evidence="10">
    <location>
        <begin position="331"/>
        <end position="494"/>
    </location>
</feature>
<evidence type="ECO:0000256" key="1">
    <source>
        <dbReference type="ARBA" id="ARBA00022741"/>
    </source>
</evidence>
<dbReference type="GO" id="GO:0003723">
    <property type="term" value="F:RNA binding"/>
    <property type="evidence" value="ECO:0007669"/>
    <property type="project" value="UniProtKB-UniRule"/>
</dbReference>
<evidence type="ECO:0000256" key="8">
    <source>
        <dbReference type="SAM" id="MobiDB-lite"/>
    </source>
</evidence>
<keyword evidence="5 7" id="KW-0694">RNA-binding</keyword>
<keyword evidence="3 6" id="KW-0347">Helicase</keyword>
<keyword evidence="2 6" id="KW-0378">Hydrolase</keyword>
<dbReference type="GO" id="GO:0005524">
    <property type="term" value="F:ATP binding"/>
    <property type="evidence" value="ECO:0007669"/>
    <property type="project" value="UniProtKB-UniRule"/>
</dbReference>
<comment type="similarity">
    <text evidence="6">Belongs to the DEAD box helicase family.</text>
</comment>
<reference evidence="11" key="2">
    <citation type="submission" date="2023-06" db="EMBL/GenBank/DDBJ databases">
        <authorList>
            <consortium name="Lawrence Berkeley National Laboratory"/>
            <person name="Haridas S."/>
            <person name="Hensen N."/>
            <person name="Bonometti L."/>
            <person name="Westerberg I."/>
            <person name="Brannstrom I.O."/>
            <person name="Guillou S."/>
            <person name="Cros-Aarteil S."/>
            <person name="Calhoun S."/>
            <person name="Kuo A."/>
            <person name="Mondo S."/>
            <person name="Pangilinan J."/>
            <person name="Riley R."/>
            <person name="Labutti K."/>
            <person name="Andreopoulos B."/>
            <person name="Lipzen A."/>
            <person name="Chen C."/>
            <person name="Yanf M."/>
            <person name="Daum C."/>
            <person name="Ng V."/>
            <person name="Clum A."/>
            <person name="Steindorff A."/>
            <person name="Ohm R."/>
            <person name="Martin F."/>
            <person name="Silar P."/>
            <person name="Natvig D."/>
            <person name="Lalanne C."/>
            <person name="Gautier V."/>
            <person name="Ament-Velasquez S.L."/>
            <person name="Kruys A."/>
            <person name="Hutchinson M.I."/>
            <person name="Powell A.J."/>
            <person name="Barry K."/>
            <person name="Miller A.N."/>
            <person name="Grigoriev I.V."/>
            <person name="Debuchy R."/>
            <person name="Gladieux P."/>
            <person name="Thoren M.H."/>
            <person name="Johannesson H."/>
        </authorList>
    </citation>
    <scope>NUCLEOTIDE SEQUENCE</scope>
    <source>
        <strain evidence="11">CBS 955.72</strain>
    </source>
</reference>
<dbReference type="InterPro" id="IPR001650">
    <property type="entry name" value="Helicase_C-like"/>
</dbReference>
<evidence type="ECO:0000256" key="2">
    <source>
        <dbReference type="ARBA" id="ARBA00022801"/>
    </source>
</evidence>
<dbReference type="SMART" id="SM00490">
    <property type="entry name" value="HELICc"/>
    <property type="match status" value="1"/>
</dbReference>
<gene>
    <name evidence="11" type="ORF">B0T25DRAFT_479092</name>
</gene>
<dbReference type="InterPro" id="IPR011545">
    <property type="entry name" value="DEAD/DEAH_box_helicase_dom"/>
</dbReference>
<evidence type="ECO:0000313" key="12">
    <source>
        <dbReference type="Proteomes" id="UP001275084"/>
    </source>
</evidence>
<dbReference type="PROSITE" id="PS51192">
    <property type="entry name" value="HELICASE_ATP_BIND_1"/>
    <property type="match status" value="1"/>
</dbReference>
<proteinExistence type="inferred from homology"/>
<feature type="compositionally biased region" description="Gly residues" evidence="8">
    <location>
        <begin position="654"/>
        <end position="671"/>
    </location>
</feature>
<comment type="domain">
    <text evidence="7">The Q motif is unique to and characteristic of the DEAD box family of RNA helicases and controls ATP binding and hydrolysis.</text>
</comment>
<evidence type="ECO:0000256" key="4">
    <source>
        <dbReference type="ARBA" id="ARBA00022840"/>
    </source>
</evidence>
<name>A0AAJ0ME36_9PEZI</name>
<dbReference type="EC" id="3.6.4.13" evidence="7"/>
<evidence type="ECO:0000256" key="5">
    <source>
        <dbReference type="ARBA" id="ARBA00022884"/>
    </source>
</evidence>
<reference evidence="11" key="1">
    <citation type="journal article" date="2023" name="Mol. Phylogenet. Evol.">
        <title>Genome-scale phylogeny and comparative genomics of the fungal order Sordariales.</title>
        <authorList>
            <person name="Hensen N."/>
            <person name="Bonometti L."/>
            <person name="Westerberg I."/>
            <person name="Brannstrom I.O."/>
            <person name="Guillou S."/>
            <person name="Cros-Aarteil S."/>
            <person name="Calhoun S."/>
            <person name="Haridas S."/>
            <person name="Kuo A."/>
            <person name="Mondo S."/>
            <person name="Pangilinan J."/>
            <person name="Riley R."/>
            <person name="LaButti K."/>
            <person name="Andreopoulos B."/>
            <person name="Lipzen A."/>
            <person name="Chen C."/>
            <person name="Yan M."/>
            <person name="Daum C."/>
            <person name="Ng V."/>
            <person name="Clum A."/>
            <person name="Steindorff A."/>
            <person name="Ohm R.A."/>
            <person name="Martin F."/>
            <person name="Silar P."/>
            <person name="Natvig D.O."/>
            <person name="Lalanne C."/>
            <person name="Gautier V."/>
            <person name="Ament-Velasquez S.L."/>
            <person name="Kruys A."/>
            <person name="Hutchinson M.I."/>
            <person name="Powell A.J."/>
            <person name="Barry K."/>
            <person name="Miller A.N."/>
            <person name="Grigoriev I.V."/>
            <person name="Debuchy R."/>
            <person name="Gladieux P."/>
            <person name="Hiltunen Thoren M."/>
            <person name="Johannesson H."/>
        </authorList>
    </citation>
    <scope>NUCLEOTIDE SEQUENCE</scope>
    <source>
        <strain evidence="11">CBS 955.72</strain>
    </source>
</reference>
<feature type="compositionally biased region" description="Gly residues" evidence="8">
    <location>
        <begin position="588"/>
        <end position="608"/>
    </location>
</feature>
<evidence type="ECO:0000256" key="3">
    <source>
        <dbReference type="ARBA" id="ARBA00022806"/>
    </source>
</evidence>
<comment type="function">
    <text evidence="7">RNA helicase.</text>
</comment>
<keyword evidence="1 6" id="KW-0547">Nucleotide-binding</keyword>
<keyword evidence="4 6" id="KW-0067">ATP-binding</keyword>
<sequence>MLKTSVMRQARLAASRVALNTTRSVQTASRPFLSSSALTSTPRALAVSQRSFSPLLRYYSSEATASDDQLPSAAGLITRFADLSTLNVHPKLVSSIVDGMGYENMTEVQSMTISPALVGKDLVAQAKTGTGKTLAFLVPVLQRILAQQPDLAVRAATRARSDDIRAIIVSPTRELAEQIAVEASKLVQGTGIVVQAAVGGTQKRLMLQMTRRQGCHLLVATPGRLMDLLSDPDSGIAAPNLEALVLDEADRMLDVGFDAELKQILQYLPSRSDKPRQTLLFSATIPKDVVGLARSYIDPRNFEFVQTIKADEVATHDKVPQYIVPCKGFENLAPALLELVQREVANATSNPEVDPFKAIVFLPTTAMVVFTRAMFSRIGYHDKSLPAIIDIHSKLTQGSRTLAAENFRRARSAILFSSDVTARGMDFPGVTHVIQMHAPPDRDQYIHRLGRTGRAEKSGQGWLFVSDMEVPMARKRLPGLPIKRSTDLQCASIDVQRGGELPSQFQVIRDAVARLPHQVTGEAYKSLLGGAMKGYDFQTIVDSANDLATHGWGLEQTPGVPSSVASRHPRVTGLRVDDRAFRDDSNGRYGGRGGGRGSGYGGRGGGYGGRGGGDEFDVFGAQSGSGGFGGGRGGGGFGGRGGYGGRSGGRDGGRGGGGGGGGGYGGQSSSF</sequence>
<dbReference type="PANTHER" id="PTHR24031">
    <property type="entry name" value="RNA HELICASE"/>
    <property type="match status" value="1"/>
</dbReference>
<evidence type="ECO:0000313" key="11">
    <source>
        <dbReference type="EMBL" id="KAK3353080.1"/>
    </source>
</evidence>
<evidence type="ECO:0000256" key="7">
    <source>
        <dbReference type="RuleBase" id="RU365068"/>
    </source>
</evidence>
<comment type="catalytic activity">
    <reaction evidence="7">
        <text>ATP + H2O = ADP + phosphate + H(+)</text>
        <dbReference type="Rhea" id="RHEA:13065"/>
        <dbReference type="ChEBI" id="CHEBI:15377"/>
        <dbReference type="ChEBI" id="CHEBI:15378"/>
        <dbReference type="ChEBI" id="CHEBI:30616"/>
        <dbReference type="ChEBI" id="CHEBI:43474"/>
        <dbReference type="ChEBI" id="CHEBI:456216"/>
        <dbReference type="EC" id="3.6.4.13"/>
    </reaction>
</comment>
<dbReference type="PROSITE" id="PS51194">
    <property type="entry name" value="HELICASE_CTER"/>
    <property type="match status" value="1"/>
</dbReference>
<feature type="compositionally biased region" description="Basic and acidic residues" evidence="8">
    <location>
        <begin position="577"/>
        <end position="586"/>
    </location>
</feature>
<feature type="region of interest" description="Disordered" evidence="8">
    <location>
        <begin position="623"/>
        <end position="671"/>
    </location>
</feature>
<dbReference type="CDD" id="cd18787">
    <property type="entry name" value="SF2_C_DEAD"/>
    <property type="match status" value="1"/>
</dbReference>
<dbReference type="PROSITE" id="PS00039">
    <property type="entry name" value="DEAD_ATP_HELICASE"/>
    <property type="match status" value="1"/>
</dbReference>